<comment type="caution">
    <text evidence="2">The sequence shown here is derived from an EMBL/GenBank/DDBJ whole genome shotgun (WGS) entry which is preliminary data.</text>
</comment>
<evidence type="ECO:0000256" key="1">
    <source>
        <dbReference type="SAM" id="MobiDB-lite"/>
    </source>
</evidence>
<evidence type="ECO:0000313" key="2">
    <source>
        <dbReference type="EMBL" id="KAF0916313.1"/>
    </source>
</evidence>
<feature type="region of interest" description="Disordered" evidence="1">
    <location>
        <begin position="1"/>
        <end position="27"/>
    </location>
</feature>
<dbReference type="EMBL" id="SPHZ02000005">
    <property type="protein sequence ID" value="KAF0916313.1"/>
    <property type="molecule type" value="Genomic_DNA"/>
</dbReference>
<proteinExistence type="predicted"/>
<organism evidence="2 3">
    <name type="scientific">Oryza meyeriana var. granulata</name>
    <dbReference type="NCBI Taxonomy" id="110450"/>
    <lineage>
        <taxon>Eukaryota</taxon>
        <taxon>Viridiplantae</taxon>
        <taxon>Streptophyta</taxon>
        <taxon>Embryophyta</taxon>
        <taxon>Tracheophyta</taxon>
        <taxon>Spermatophyta</taxon>
        <taxon>Magnoliopsida</taxon>
        <taxon>Liliopsida</taxon>
        <taxon>Poales</taxon>
        <taxon>Poaceae</taxon>
        <taxon>BOP clade</taxon>
        <taxon>Oryzoideae</taxon>
        <taxon>Oryzeae</taxon>
        <taxon>Oryzinae</taxon>
        <taxon>Oryza</taxon>
        <taxon>Oryza meyeriana</taxon>
    </lineage>
</organism>
<gene>
    <name evidence="2" type="ORF">E2562_005916</name>
</gene>
<dbReference type="AlphaFoldDB" id="A0A6G1DXB0"/>
<name>A0A6G1DXB0_9ORYZ</name>
<dbReference type="Proteomes" id="UP000479710">
    <property type="component" value="Unassembled WGS sequence"/>
</dbReference>
<protein>
    <submittedName>
        <fullName evidence="2">Uncharacterized protein</fullName>
    </submittedName>
</protein>
<evidence type="ECO:0000313" key="3">
    <source>
        <dbReference type="Proteomes" id="UP000479710"/>
    </source>
</evidence>
<accession>A0A6G1DXB0</accession>
<keyword evidence="3" id="KW-1185">Reference proteome</keyword>
<reference evidence="2 3" key="1">
    <citation type="submission" date="2019-11" db="EMBL/GenBank/DDBJ databases">
        <title>Whole genome sequence of Oryza granulata.</title>
        <authorList>
            <person name="Li W."/>
        </authorList>
    </citation>
    <scope>NUCLEOTIDE SEQUENCE [LARGE SCALE GENOMIC DNA]</scope>
    <source>
        <strain evidence="3">cv. Menghai</strain>
        <tissue evidence="2">Leaf</tissue>
    </source>
</reference>
<sequence length="85" mass="9116">MELDDGRQAWPRLADAPPPVPASSVAPSPPDVIALVRTLLPVVPAPAVLHDAPAPTLLHDVNRYDLELAEPIPTVDWDSLQIVDT</sequence>